<evidence type="ECO:0000313" key="3">
    <source>
        <dbReference type="Proteomes" id="UP000887575"/>
    </source>
</evidence>
<keyword evidence="3" id="KW-1185">Reference proteome</keyword>
<dbReference type="SMART" id="SM00248">
    <property type="entry name" value="ANK"/>
    <property type="match status" value="2"/>
</dbReference>
<feature type="region of interest" description="Disordered" evidence="2">
    <location>
        <begin position="22"/>
        <end position="63"/>
    </location>
</feature>
<dbReference type="InterPro" id="IPR036770">
    <property type="entry name" value="Ankyrin_rpt-contain_sf"/>
</dbReference>
<feature type="repeat" description="ANK" evidence="1">
    <location>
        <begin position="301"/>
        <end position="333"/>
    </location>
</feature>
<dbReference type="PROSITE" id="PS50297">
    <property type="entry name" value="ANK_REP_REGION"/>
    <property type="match status" value="1"/>
</dbReference>
<dbReference type="SUPFAM" id="SSF48403">
    <property type="entry name" value="Ankyrin repeat"/>
    <property type="match status" value="1"/>
</dbReference>
<dbReference type="Proteomes" id="UP000887575">
    <property type="component" value="Unassembled WGS sequence"/>
</dbReference>
<organism evidence="3 4">
    <name type="scientific">Mesorhabditis belari</name>
    <dbReference type="NCBI Taxonomy" id="2138241"/>
    <lineage>
        <taxon>Eukaryota</taxon>
        <taxon>Metazoa</taxon>
        <taxon>Ecdysozoa</taxon>
        <taxon>Nematoda</taxon>
        <taxon>Chromadorea</taxon>
        <taxon>Rhabditida</taxon>
        <taxon>Rhabditina</taxon>
        <taxon>Rhabditomorpha</taxon>
        <taxon>Rhabditoidea</taxon>
        <taxon>Rhabditidae</taxon>
        <taxon>Mesorhabditinae</taxon>
        <taxon>Mesorhabditis</taxon>
    </lineage>
</organism>
<proteinExistence type="predicted"/>
<sequence length="580" mass="66691">MHRRLRSLKDLDSHQHMNENLKEIDEANGTTKTNGSLLSAKQLRKAEKRKEKEKRKENKKESPIEVKSIKEFSEEVEVNRLKELLLRNHYTTNGKRHVADKMSTSNVRIALTAGYGIAGSGYGDRLGNDDDHKAEQQYSDLYSPVNYDEKYFEHAAKWVDRKYQTHRPLTQIWQTIRSATKDSKDNWMSKFLSSVAEGRIQQVTTGINHIEQVLRGRQTDENRFRFMERSELLSVIAKMIVEKLSDDRVGNNIIMLLSAGCFGPKPCHSRGHSVCSTLHLLLASLTEHDRRRVLSIRSNLEGYLPLHFAAMFGQPCQMAVLLNFGANPNVHDNYGNLPCFYVLQRNNVMMIRQLLWAGADMNSALMETVHPYRTDVDCLEVEEWLRLRLASMEEAVYGWTCSSLEHLFRINRKVSRLHQMRVNCDGDDTAQKRGFENFDDSNSFTRKIQLLIDEDDESIRWGTNDSLLLMVIPVQWTHFESSTPPEFPHLIRIGLFKSDQKTPIKFFSDAKISSGCGSPKALTSPLSLIDNGYFYLYTLPKGFPRDSNPTLNFTINKTFLGERAKHWRLLIQAFAATPVQ</sequence>
<dbReference type="WBParaSite" id="MBELARI_LOCUS18318">
    <property type="protein sequence ID" value="MBELARI_LOCUS18318"/>
    <property type="gene ID" value="MBELARI_LOCUS18318"/>
</dbReference>
<dbReference type="InterPro" id="IPR002110">
    <property type="entry name" value="Ankyrin_rpt"/>
</dbReference>
<dbReference type="Pfam" id="PF00023">
    <property type="entry name" value="Ank"/>
    <property type="match status" value="1"/>
</dbReference>
<dbReference type="AlphaFoldDB" id="A0AAF3J5Z3"/>
<evidence type="ECO:0000256" key="1">
    <source>
        <dbReference type="PROSITE-ProRule" id="PRU00023"/>
    </source>
</evidence>
<protein>
    <submittedName>
        <fullName evidence="4">ANK_REP_REGION domain-containing protein</fullName>
    </submittedName>
</protein>
<evidence type="ECO:0000313" key="4">
    <source>
        <dbReference type="WBParaSite" id="MBELARI_LOCUS18318"/>
    </source>
</evidence>
<feature type="compositionally biased region" description="Basic and acidic residues" evidence="2">
    <location>
        <begin position="44"/>
        <end position="63"/>
    </location>
</feature>
<feature type="compositionally biased region" description="Polar residues" evidence="2">
    <location>
        <begin position="28"/>
        <end position="39"/>
    </location>
</feature>
<accession>A0AAF3J5Z3</accession>
<reference evidence="4" key="1">
    <citation type="submission" date="2024-02" db="UniProtKB">
        <authorList>
            <consortium name="WormBaseParasite"/>
        </authorList>
    </citation>
    <scope>IDENTIFICATION</scope>
</reference>
<keyword evidence="1" id="KW-0040">ANK repeat</keyword>
<dbReference type="PROSITE" id="PS50088">
    <property type="entry name" value="ANK_REPEAT"/>
    <property type="match status" value="1"/>
</dbReference>
<evidence type="ECO:0000256" key="2">
    <source>
        <dbReference type="SAM" id="MobiDB-lite"/>
    </source>
</evidence>
<dbReference type="Gene3D" id="1.25.40.20">
    <property type="entry name" value="Ankyrin repeat-containing domain"/>
    <property type="match status" value="1"/>
</dbReference>
<name>A0AAF3J5Z3_9BILA</name>